<sequence length="274" mass="31877">MKFITSLFNKTTKPKEVIEPKETQILKTKEDVAVRKGVLGEYKIDIQLSQLPKNYRYINDIFIKNPKSITGYSQIDHVLLTPYAIFVIETKNYQGTIYGHKGQKNWLINGKFKMLSPLVQNFGHIESLKRIIHKEYHELFISLVSFTKRCTLKIDTDLRHISSNELVIYDIELFDYINRKVAVLRIQNTEPLLNNGDIDSLYQSLLKENIKDANARQNHNKALSQNKNTTNPSENEPGKCCVCNKLVSEKVKKFCFSNPKFKGKIYCYEHQKKI</sequence>
<reference evidence="2 3" key="1">
    <citation type="submission" date="2018-08" db="EMBL/GenBank/DDBJ databases">
        <title>Bacillus chawlae sp. nov., Bacillus glennii sp. nov., and Bacillus saganii sp. nov. Isolated from the Vehicle Assembly Building at Kennedy Space Center where the Viking Spacecraft were Assembled.</title>
        <authorList>
            <person name="Seuylemezian A."/>
            <person name="Vaishampayan P."/>
        </authorList>
    </citation>
    <scope>NUCLEOTIDE SEQUENCE [LARGE SCALE GENOMIC DNA]</scope>
    <source>
        <strain evidence="2 3">V44-8</strain>
    </source>
</reference>
<protein>
    <submittedName>
        <fullName evidence="2">NERD domain-containing protein</fullName>
    </submittedName>
</protein>
<accession>A0A372L6T2</accession>
<evidence type="ECO:0000259" key="1">
    <source>
        <dbReference type="PROSITE" id="PS50965"/>
    </source>
</evidence>
<gene>
    <name evidence="2" type="ORF">D0466_20770</name>
</gene>
<dbReference type="RefSeq" id="WP_117324423.1">
    <property type="nucleotide sequence ID" value="NZ_QVTD01000022.1"/>
</dbReference>
<dbReference type="InterPro" id="IPR011528">
    <property type="entry name" value="NERD"/>
</dbReference>
<dbReference type="OrthoDB" id="5782056at2"/>
<comment type="caution">
    <text evidence="2">The sequence shown here is derived from an EMBL/GenBank/DDBJ whole genome shotgun (WGS) entry which is preliminary data.</text>
</comment>
<dbReference type="Pfam" id="PF08378">
    <property type="entry name" value="NERD"/>
    <property type="match status" value="1"/>
</dbReference>
<proteinExistence type="predicted"/>
<feature type="domain" description="NERD" evidence="1">
    <location>
        <begin position="36"/>
        <end position="151"/>
    </location>
</feature>
<evidence type="ECO:0000313" key="3">
    <source>
        <dbReference type="Proteomes" id="UP000262939"/>
    </source>
</evidence>
<organism evidence="2 3">
    <name type="scientific">Peribacillus glennii</name>
    <dbReference type="NCBI Taxonomy" id="2303991"/>
    <lineage>
        <taxon>Bacteria</taxon>
        <taxon>Bacillati</taxon>
        <taxon>Bacillota</taxon>
        <taxon>Bacilli</taxon>
        <taxon>Bacillales</taxon>
        <taxon>Bacillaceae</taxon>
        <taxon>Peribacillus</taxon>
    </lineage>
</organism>
<dbReference type="PROSITE" id="PS50965">
    <property type="entry name" value="NERD"/>
    <property type="match status" value="1"/>
</dbReference>
<dbReference type="EMBL" id="QVTD01000022">
    <property type="protein sequence ID" value="RFU60786.1"/>
    <property type="molecule type" value="Genomic_DNA"/>
</dbReference>
<keyword evidence="3" id="KW-1185">Reference proteome</keyword>
<name>A0A372L6T2_9BACI</name>
<evidence type="ECO:0000313" key="2">
    <source>
        <dbReference type="EMBL" id="RFU60786.1"/>
    </source>
</evidence>
<dbReference type="AlphaFoldDB" id="A0A372L6T2"/>
<dbReference type="Proteomes" id="UP000262939">
    <property type="component" value="Unassembled WGS sequence"/>
</dbReference>